<keyword evidence="6 9" id="KW-0472">Membrane</keyword>
<evidence type="ECO:0000313" key="11">
    <source>
        <dbReference type="Proteomes" id="UP001202961"/>
    </source>
</evidence>
<evidence type="ECO:0000256" key="7">
    <source>
        <dbReference type="RuleBase" id="RU003879"/>
    </source>
</evidence>
<accession>A0ABT0U2F3</accession>
<keyword evidence="11" id="KW-1185">Reference proteome</keyword>
<evidence type="ECO:0000313" key="10">
    <source>
        <dbReference type="EMBL" id="MCM2371040.1"/>
    </source>
</evidence>
<comment type="similarity">
    <text evidence="2 7">Belongs to the ExbD/TolR family.</text>
</comment>
<evidence type="ECO:0000256" key="5">
    <source>
        <dbReference type="ARBA" id="ARBA00022989"/>
    </source>
</evidence>
<evidence type="ECO:0000256" key="2">
    <source>
        <dbReference type="ARBA" id="ARBA00005811"/>
    </source>
</evidence>
<sequence>MKAPPRSDVGHDDLAMTSMIDVVFLLLVFFVWTSSFDKPESDLASRIAMPAKAVEQMESPNDGSKSAPTDTEITEERREELVIQILSGDRGPTYQIGAIPITSLADVRSRLAAMAALRKDAIVIIDPDDAVAVADCIDVFDAARRRGFANVLFAVESP</sequence>
<feature type="region of interest" description="Disordered" evidence="8">
    <location>
        <begin position="55"/>
        <end position="74"/>
    </location>
</feature>
<evidence type="ECO:0000256" key="8">
    <source>
        <dbReference type="SAM" id="MobiDB-lite"/>
    </source>
</evidence>
<evidence type="ECO:0000256" key="1">
    <source>
        <dbReference type="ARBA" id="ARBA00004162"/>
    </source>
</evidence>
<comment type="caution">
    <text evidence="10">The sequence shown here is derived from an EMBL/GenBank/DDBJ whole genome shotgun (WGS) entry which is preliminary data.</text>
</comment>
<dbReference type="EMBL" id="JAMQBK010000028">
    <property type="protein sequence ID" value="MCM2371040.1"/>
    <property type="molecule type" value="Genomic_DNA"/>
</dbReference>
<keyword evidence="4 7" id="KW-0812">Transmembrane</keyword>
<comment type="subcellular location">
    <subcellularLocation>
        <location evidence="1">Cell membrane</location>
        <topology evidence="1">Single-pass membrane protein</topology>
    </subcellularLocation>
    <subcellularLocation>
        <location evidence="7">Cell membrane</location>
        <topology evidence="7">Single-pass type II membrane protein</topology>
    </subcellularLocation>
</comment>
<evidence type="ECO:0000256" key="4">
    <source>
        <dbReference type="ARBA" id="ARBA00022692"/>
    </source>
</evidence>
<dbReference type="InterPro" id="IPR003400">
    <property type="entry name" value="ExbD"/>
</dbReference>
<evidence type="ECO:0000256" key="6">
    <source>
        <dbReference type="ARBA" id="ARBA00023136"/>
    </source>
</evidence>
<name>A0ABT0U2F3_9BACT</name>
<dbReference type="Gene3D" id="3.30.420.270">
    <property type="match status" value="1"/>
</dbReference>
<keyword evidence="7" id="KW-0653">Protein transport</keyword>
<protein>
    <submittedName>
        <fullName evidence="10">Biopolymer transporter ExbD</fullName>
    </submittedName>
</protein>
<keyword evidence="7" id="KW-0813">Transport</keyword>
<dbReference type="PANTHER" id="PTHR30558:SF3">
    <property type="entry name" value="BIOPOLYMER TRANSPORT PROTEIN EXBD-RELATED"/>
    <property type="match status" value="1"/>
</dbReference>
<evidence type="ECO:0000256" key="9">
    <source>
        <dbReference type="SAM" id="Phobius"/>
    </source>
</evidence>
<feature type="compositionally biased region" description="Polar residues" evidence="8">
    <location>
        <begin position="58"/>
        <end position="69"/>
    </location>
</feature>
<dbReference type="PANTHER" id="PTHR30558">
    <property type="entry name" value="EXBD MEMBRANE COMPONENT OF PMF-DRIVEN MACROMOLECULE IMPORT SYSTEM"/>
    <property type="match status" value="1"/>
</dbReference>
<gene>
    <name evidence="10" type="ORF">NB063_10510</name>
</gene>
<feature type="transmembrane region" description="Helical" evidence="9">
    <location>
        <begin position="14"/>
        <end position="32"/>
    </location>
</feature>
<reference evidence="10 11" key="1">
    <citation type="journal article" date="2022" name="Syst. Appl. Microbiol.">
        <title>Rhodopirellula aestuarii sp. nov., a novel member of the genus Rhodopirellula isolated from brackish sediments collected in the Tagus River estuary, Portugal.</title>
        <authorList>
            <person name="Vitorino I.R."/>
            <person name="Klimek D."/>
            <person name="Calusinska M."/>
            <person name="Lobo-da-Cunha A."/>
            <person name="Vasconcelos V."/>
            <person name="Lage O.M."/>
        </authorList>
    </citation>
    <scope>NUCLEOTIDE SEQUENCE [LARGE SCALE GENOMIC DNA]</scope>
    <source>
        <strain evidence="10 11">ICT_H3.1</strain>
    </source>
</reference>
<organism evidence="10 11">
    <name type="scientific">Aporhodopirellula aestuarii</name>
    <dbReference type="NCBI Taxonomy" id="2950107"/>
    <lineage>
        <taxon>Bacteria</taxon>
        <taxon>Pseudomonadati</taxon>
        <taxon>Planctomycetota</taxon>
        <taxon>Planctomycetia</taxon>
        <taxon>Pirellulales</taxon>
        <taxon>Pirellulaceae</taxon>
        <taxon>Aporhodopirellula</taxon>
    </lineage>
</organism>
<dbReference type="Pfam" id="PF02472">
    <property type="entry name" value="ExbD"/>
    <property type="match status" value="1"/>
</dbReference>
<keyword evidence="5 9" id="KW-1133">Transmembrane helix</keyword>
<proteinExistence type="inferred from homology"/>
<dbReference type="Proteomes" id="UP001202961">
    <property type="component" value="Unassembled WGS sequence"/>
</dbReference>
<dbReference type="RefSeq" id="WP_250928682.1">
    <property type="nucleotide sequence ID" value="NZ_JAMQBK010000028.1"/>
</dbReference>
<evidence type="ECO:0000256" key="3">
    <source>
        <dbReference type="ARBA" id="ARBA00022475"/>
    </source>
</evidence>
<keyword evidence="3" id="KW-1003">Cell membrane</keyword>